<dbReference type="AlphaFoldDB" id="A0A1G2HWE5"/>
<sequence length="97" mass="12014">MRKFWNIILKIEIFEWFFGSFIYKNKVDRSKTTDEFKTFKDFEIKRNDKKRVWESEENYLVRYIFLTKKSPFIGDNNFREAKKLLIENGVNPKQNKF</sequence>
<comment type="caution">
    <text evidence="1">The sequence shown here is derived from an EMBL/GenBank/DDBJ whole genome shotgun (WGS) entry which is preliminary data.</text>
</comment>
<dbReference type="Proteomes" id="UP000178380">
    <property type="component" value="Unassembled WGS sequence"/>
</dbReference>
<gene>
    <name evidence="1" type="ORF">A3C58_00870</name>
</gene>
<dbReference type="EMBL" id="MHOR01000025">
    <property type="protein sequence ID" value="OGZ66795.1"/>
    <property type="molecule type" value="Genomic_DNA"/>
</dbReference>
<evidence type="ECO:0000313" key="1">
    <source>
        <dbReference type="EMBL" id="OGZ66795.1"/>
    </source>
</evidence>
<proteinExistence type="predicted"/>
<reference evidence="1 2" key="1">
    <citation type="journal article" date="2016" name="Nat. Commun.">
        <title>Thousands of microbial genomes shed light on interconnected biogeochemical processes in an aquifer system.</title>
        <authorList>
            <person name="Anantharaman K."/>
            <person name="Brown C.T."/>
            <person name="Hug L.A."/>
            <person name="Sharon I."/>
            <person name="Castelle C.J."/>
            <person name="Probst A.J."/>
            <person name="Thomas B.C."/>
            <person name="Singh A."/>
            <person name="Wilkins M.J."/>
            <person name="Karaoz U."/>
            <person name="Brodie E.L."/>
            <person name="Williams K.H."/>
            <person name="Hubbard S.S."/>
            <person name="Banfield J.F."/>
        </authorList>
    </citation>
    <scope>NUCLEOTIDE SEQUENCE [LARGE SCALE GENOMIC DNA]</scope>
</reference>
<protein>
    <submittedName>
        <fullName evidence="1">Uncharacterized protein</fullName>
    </submittedName>
</protein>
<evidence type="ECO:0000313" key="2">
    <source>
        <dbReference type="Proteomes" id="UP000178380"/>
    </source>
</evidence>
<dbReference type="STRING" id="1802205.A3C58_00870"/>
<name>A0A1G2HWE5_9BACT</name>
<organism evidence="1 2">
    <name type="scientific">Candidatus Staskawiczbacteria bacterium RIFCSPHIGHO2_02_FULL_34_10</name>
    <dbReference type="NCBI Taxonomy" id="1802205"/>
    <lineage>
        <taxon>Bacteria</taxon>
        <taxon>Candidatus Staskawicziibacteriota</taxon>
    </lineage>
</organism>
<accession>A0A1G2HWE5</accession>